<comment type="caution">
    <text evidence="2">The sequence shown here is derived from an EMBL/GenBank/DDBJ whole genome shotgun (WGS) entry which is preliminary data.</text>
</comment>
<dbReference type="InterPro" id="IPR008538">
    <property type="entry name" value="Uma2"/>
</dbReference>
<dbReference type="InterPro" id="IPR011335">
    <property type="entry name" value="Restrct_endonuc-II-like"/>
</dbReference>
<dbReference type="PANTHER" id="PTHR36558">
    <property type="entry name" value="GLR1098 PROTEIN"/>
    <property type="match status" value="1"/>
</dbReference>
<evidence type="ECO:0000313" key="2">
    <source>
        <dbReference type="EMBL" id="MBP0614634.1"/>
    </source>
</evidence>
<accession>A0ABS4BD05</accession>
<reference evidence="2 3" key="1">
    <citation type="submission" date="2021-04" db="EMBL/GenBank/DDBJ databases">
        <title>Whole genome sequence of Jiella sp. KSK16Y-1.</title>
        <authorList>
            <person name="Tuo L."/>
        </authorList>
    </citation>
    <scope>NUCLEOTIDE SEQUENCE [LARGE SCALE GENOMIC DNA]</scope>
    <source>
        <strain evidence="2 3">KSK16Y-1</strain>
    </source>
</reference>
<sequence length="201" mass="22603">MSAIEILPSLKRPDPFDEERFLKFLESRPEEERWELIGGEPIYMPPASVCHQIIAATLARLLSSALRGIGSPLIPVHEVGLAVESVSDFRPIADLVVIDPGDIGRQIYATRFFLVAEVVSQSNTSDHISTKRKLYAQLPDCQHVLILSQTDLAVEVWSRSRNWEGRVYRSPDDRIELPEFGFSCSVDEIYAHTDLLRGTKG</sequence>
<dbReference type="InterPro" id="IPR012296">
    <property type="entry name" value="Nuclease_put_TT1808"/>
</dbReference>
<feature type="domain" description="Putative restriction endonuclease" evidence="1">
    <location>
        <begin position="21"/>
        <end position="186"/>
    </location>
</feature>
<dbReference type="Proteomes" id="UP000678276">
    <property type="component" value="Unassembled WGS sequence"/>
</dbReference>
<dbReference type="SUPFAM" id="SSF52980">
    <property type="entry name" value="Restriction endonuclease-like"/>
    <property type="match status" value="1"/>
</dbReference>
<dbReference type="PANTHER" id="PTHR36558:SF1">
    <property type="entry name" value="RESTRICTION ENDONUCLEASE DOMAIN-CONTAINING PROTEIN-RELATED"/>
    <property type="match status" value="1"/>
</dbReference>
<dbReference type="GO" id="GO:0004519">
    <property type="term" value="F:endonuclease activity"/>
    <property type="evidence" value="ECO:0007669"/>
    <property type="project" value="UniProtKB-KW"/>
</dbReference>
<dbReference type="Gene3D" id="3.90.1570.10">
    <property type="entry name" value="tt1808, chain A"/>
    <property type="match status" value="1"/>
</dbReference>
<gene>
    <name evidence="2" type="ORF">J6595_03470</name>
</gene>
<keyword evidence="2" id="KW-0540">Nuclease</keyword>
<keyword evidence="2" id="KW-0255">Endonuclease</keyword>
<name>A0ABS4BD05_9HYPH</name>
<evidence type="ECO:0000313" key="3">
    <source>
        <dbReference type="Proteomes" id="UP000678276"/>
    </source>
</evidence>
<dbReference type="RefSeq" id="WP_209593068.1">
    <property type="nucleotide sequence ID" value="NZ_JAGJCF010000002.1"/>
</dbReference>
<keyword evidence="3" id="KW-1185">Reference proteome</keyword>
<keyword evidence="2" id="KW-0378">Hydrolase</keyword>
<dbReference type="Pfam" id="PF05685">
    <property type="entry name" value="Uma2"/>
    <property type="match status" value="1"/>
</dbReference>
<evidence type="ECO:0000259" key="1">
    <source>
        <dbReference type="Pfam" id="PF05685"/>
    </source>
</evidence>
<dbReference type="CDD" id="cd06260">
    <property type="entry name" value="DUF820-like"/>
    <property type="match status" value="1"/>
</dbReference>
<protein>
    <submittedName>
        <fullName evidence="2">Uma2 family endonuclease</fullName>
    </submittedName>
</protein>
<dbReference type="EMBL" id="JAGJCF010000002">
    <property type="protein sequence ID" value="MBP0614634.1"/>
    <property type="molecule type" value="Genomic_DNA"/>
</dbReference>
<organism evidence="2 3">
    <name type="scientific">Jiella mangrovi</name>
    <dbReference type="NCBI Taxonomy" id="2821407"/>
    <lineage>
        <taxon>Bacteria</taxon>
        <taxon>Pseudomonadati</taxon>
        <taxon>Pseudomonadota</taxon>
        <taxon>Alphaproteobacteria</taxon>
        <taxon>Hyphomicrobiales</taxon>
        <taxon>Aurantimonadaceae</taxon>
        <taxon>Jiella</taxon>
    </lineage>
</organism>
<proteinExistence type="predicted"/>